<dbReference type="InterPro" id="IPR015919">
    <property type="entry name" value="Cadherin-like_sf"/>
</dbReference>
<evidence type="ECO:0000256" key="4">
    <source>
        <dbReference type="ARBA" id="ARBA00022723"/>
    </source>
</evidence>
<dbReference type="PROSITE" id="PS50268">
    <property type="entry name" value="CADHERIN_2"/>
    <property type="match status" value="4"/>
</dbReference>
<evidence type="ECO:0000256" key="14">
    <source>
        <dbReference type="RuleBase" id="RU004357"/>
    </source>
</evidence>
<keyword evidence="3 13" id="KW-0812">Transmembrane</keyword>
<keyword evidence="19" id="KW-1185">Reference proteome</keyword>
<dbReference type="GO" id="GO:0060027">
    <property type="term" value="P:convergent extension involved in gastrulation"/>
    <property type="evidence" value="ECO:0007669"/>
    <property type="project" value="UniProtKB-ARBA"/>
</dbReference>
<evidence type="ECO:0000256" key="8">
    <source>
        <dbReference type="ARBA" id="ARBA00022949"/>
    </source>
</evidence>
<protein>
    <recommendedName>
        <fullName evidence="17">Cadherin domain-containing protein</fullName>
    </recommendedName>
</protein>
<evidence type="ECO:0000256" key="16">
    <source>
        <dbReference type="SAM" id="SignalP"/>
    </source>
</evidence>
<dbReference type="CDD" id="cd11304">
    <property type="entry name" value="Cadherin_repeat"/>
    <property type="match status" value="4"/>
</dbReference>
<evidence type="ECO:0000256" key="15">
    <source>
        <dbReference type="SAM" id="MobiDB-lite"/>
    </source>
</evidence>
<evidence type="ECO:0000313" key="18">
    <source>
        <dbReference type="Ensembl" id="ENSMALP00000011772.1"/>
    </source>
</evidence>
<dbReference type="Proteomes" id="UP000261600">
    <property type="component" value="Unplaced"/>
</dbReference>
<evidence type="ECO:0000256" key="1">
    <source>
        <dbReference type="ARBA" id="ARBA00004568"/>
    </source>
</evidence>
<dbReference type="SUPFAM" id="SSF49313">
    <property type="entry name" value="Cadherin-like"/>
    <property type="match status" value="5"/>
</dbReference>
<keyword evidence="5" id="KW-0677">Repeat</keyword>
<dbReference type="GO" id="GO:0030057">
    <property type="term" value="C:desmosome"/>
    <property type="evidence" value="ECO:0007669"/>
    <property type="project" value="UniProtKB-SubCell"/>
</dbReference>
<comment type="function">
    <text evidence="14">Cadherins are calcium-dependent cell adhesion proteins.</text>
</comment>
<keyword evidence="2" id="KW-1003">Cell membrane</keyword>
<keyword evidence="16" id="KW-0732">Signal</keyword>
<accession>A0A3Q3JDI7</accession>
<dbReference type="InterPro" id="IPR027397">
    <property type="entry name" value="Catenin-bd_sf"/>
</dbReference>
<keyword evidence="10" id="KW-0472">Membrane</keyword>
<feature type="domain" description="Cadherin" evidence="17">
    <location>
        <begin position="60"/>
        <end position="147"/>
    </location>
</feature>
<name>A0A3Q3JDI7_MONAL</name>
<proteinExistence type="predicted"/>
<dbReference type="Gene3D" id="4.10.900.10">
    <property type="entry name" value="TCF3-CBD (Catenin binding domain)"/>
    <property type="match status" value="1"/>
</dbReference>
<dbReference type="InterPro" id="IPR002126">
    <property type="entry name" value="Cadherin-like_dom"/>
</dbReference>
<evidence type="ECO:0000256" key="7">
    <source>
        <dbReference type="ARBA" id="ARBA00022889"/>
    </source>
</evidence>
<feature type="signal peptide" evidence="16">
    <location>
        <begin position="1"/>
        <end position="22"/>
    </location>
</feature>
<dbReference type="GO" id="GO:0055113">
    <property type="term" value="P:epiboly involved in gastrulation with mouth forming second"/>
    <property type="evidence" value="ECO:0007669"/>
    <property type="project" value="UniProtKB-ARBA"/>
</dbReference>
<dbReference type="Pfam" id="PF00028">
    <property type="entry name" value="Cadherin"/>
    <property type="match status" value="3"/>
</dbReference>
<evidence type="ECO:0000313" key="19">
    <source>
        <dbReference type="Proteomes" id="UP000261600"/>
    </source>
</evidence>
<keyword evidence="6 12" id="KW-0106">Calcium</keyword>
<dbReference type="PRINTS" id="PR00205">
    <property type="entry name" value="CADHERIN"/>
</dbReference>
<dbReference type="InterPro" id="IPR000233">
    <property type="entry name" value="Cadherin_Y-type_LIR"/>
</dbReference>
<dbReference type="PANTHER" id="PTHR24025:SF29">
    <property type="entry name" value="DESMOGLEIN-2-LIKE-RELATED"/>
    <property type="match status" value="1"/>
</dbReference>
<feature type="domain" description="Cadherin" evidence="17">
    <location>
        <begin position="397"/>
        <end position="487"/>
    </location>
</feature>
<dbReference type="GO" id="GO:0045216">
    <property type="term" value="P:cell-cell junction organization"/>
    <property type="evidence" value="ECO:0007669"/>
    <property type="project" value="UniProtKB-ARBA"/>
</dbReference>
<evidence type="ECO:0000259" key="17">
    <source>
        <dbReference type="PROSITE" id="PS50268"/>
    </source>
</evidence>
<keyword evidence="4" id="KW-0479">Metal-binding</keyword>
<evidence type="ECO:0000256" key="13">
    <source>
        <dbReference type="RuleBase" id="RU003318"/>
    </source>
</evidence>
<evidence type="ECO:0000256" key="6">
    <source>
        <dbReference type="ARBA" id="ARBA00022837"/>
    </source>
</evidence>
<dbReference type="FunFam" id="2.60.40.60:FF:000074">
    <property type="entry name" value="Desmoglein 4"/>
    <property type="match status" value="1"/>
</dbReference>
<dbReference type="GO" id="GO:0005509">
    <property type="term" value="F:calcium ion binding"/>
    <property type="evidence" value="ECO:0007669"/>
    <property type="project" value="UniProtKB-UniRule"/>
</dbReference>
<dbReference type="InterPro" id="IPR050971">
    <property type="entry name" value="Cadherin-domain_protein"/>
</dbReference>
<keyword evidence="8" id="KW-0965">Cell junction</keyword>
<feature type="chain" id="PRO_5018691390" description="Cadherin domain-containing protein" evidence="16">
    <location>
        <begin position="23"/>
        <end position="997"/>
    </location>
</feature>
<dbReference type="FunFam" id="2.60.40.60:FF:000019">
    <property type="entry name" value="Cadherin 2"/>
    <property type="match status" value="1"/>
</dbReference>
<dbReference type="GO" id="GO:0007156">
    <property type="term" value="P:homophilic cell adhesion via plasma membrane adhesion molecules"/>
    <property type="evidence" value="ECO:0007669"/>
    <property type="project" value="InterPro"/>
</dbReference>
<evidence type="ECO:0000256" key="2">
    <source>
        <dbReference type="ARBA" id="ARBA00022475"/>
    </source>
</evidence>
<feature type="compositionally biased region" description="Low complexity" evidence="15">
    <location>
        <begin position="961"/>
        <end position="978"/>
    </location>
</feature>
<keyword evidence="9" id="KW-1133">Transmembrane helix</keyword>
<dbReference type="GO" id="GO:0005886">
    <property type="term" value="C:plasma membrane"/>
    <property type="evidence" value="ECO:0007669"/>
    <property type="project" value="UniProtKB-SubCell"/>
</dbReference>
<comment type="subcellular location">
    <subcellularLocation>
        <location evidence="1">Cell junction</location>
        <location evidence="1">Desmosome</location>
    </subcellularLocation>
    <subcellularLocation>
        <location evidence="13">Cell membrane</location>
        <topology evidence="13">Single-pass type I membrane protein</topology>
    </subcellularLocation>
</comment>
<feature type="domain" description="Cadherin" evidence="17">
    <location>
        <begin position="154"/>
        <end position="256"/>
    </location>
</feature>
<keyword evidence="7 13" id="KW-0130">Cell adhesion</keyword>
<evidence type="ECO:0000256" key="12">
    <source>
        <dbReference type="PROSITE-ProRule" id="PRU00043"/>
    </source>
</evidence>
<dbReference type="PROSITE" id="PS00232">
    <property type="entry name" value="CADHERIN_1"/>
    <property type="match status" value="2"/>
</dbReference>
<dbReference type="PANTHER" id="PTHR24025">
    <property type="entry name" value="DESMOGLEIN FAMILY MEMBER"/>
    <property type="match status" value="1"/>
</dbReference>
<dbReference type="Pfam" id="PF01049">
    <property type="entry name" value="CADH_Y-type_LIR"/>
    <property type="match status" value="1"/>
</dbReference>
<evidence type="ECO:0000256" key="3">
    <source>
        <dbReference type="ARBA" id="ARBA00022692"/>
    </source>
</evidence>
<reference evidence="18" key="1">
    <citation type="submission" date="2025-08" db="UniProtKB">
        <authorList>
            <consortium name="Ensembl"/>
        </authorList>
    </citation>
    <scope>IDENTIFICATION</scope>
</reference>
<feature type="region of interest" description="Disordered" evidence="15">
    <location>
        <begin position="936"/>
        <end position="978"/>
    </location>
</feature>
<evidence type="ECO:0000256" key="5">
    <source>
        <dbReference type="ARBA" id="ARBA00022737"/>
    </source>
</evidence>
<evidence type="ECO:0000256" key="11">
    <source>
        <dbReference type="ARBA" id="ARBA00023180"/>
    </source>
</evidence>
<feature type="domain" description="Cadherin" evidence="17">
    <location>
        <begin position="257"/>
        <end position="375"/>
    </location>
</feature>
<evidence type="ECO:0000256" key="9">
    <source>
        <dbReference type="ARBA" id="ARBA00022989"/>
    </source>
</evidence>
<keyword evidence="11" id="KW-0325">Glycoprotein</keyword>
<dbReference type="FunFam" id="2.60.40.60:FF:000011">
    <property type="entry name" value="Cadherin 1"/>
    <property type="match status" value="1"/>
</dbReference>
<dbReference type="Ensembl" id="ENSMALT00000012021.1">
    <property type="protein sequence ID" value="ENSMALP00000011772.1"/>
    <property type="gene ID" value="ENSMALG00000008273.1"/>
</dbReference>
<dbReference type="SMART" id="SM00112">
    <property type="entry name" value="CA"/>
    <property type="match status" value="4"/>
</dbReference>
<dbReference type="FunFam" id="2.60.40.60:FF:000068">
    <property type="entry name" value="Desmoglein 1"/>
    <property type="match status" value="1"/>
</dbReference>
<reference evidence="18" key="2">
    <citation type="submission" date="2025-09" db="UniProtKB">
        <authorList>
            <consortium name="Ensembl"/>
        </authorList>
    </citation>
    <scope>IDENTIFICATION</scope>
</reference>
<dbReference type="FunFam" id="2.60.40.60:FF:000031">
    <property type="entry name" value="Cadherin 3"/>
    <property type="match status" value="1"/>
</dbReference>
<sequence length="997" mass="107535">MDQQQNLITVVLHLQAVALVWASSGENLVRKRREWILPPSPLMENVDYTQQESIAKIRSDYENEKNIEYFLEGIGANQEPRNVFTVNSKSGLIRVTQVLDRELIDTYNVSDPRQTLFCFTFNDGSHAEKKIDIRIKVEDQNDNAPVFGVMKAGEVAELSPAGTSVMKVIATDADEPGNENSQIAYSIIAQSPFNDMFYMSSDGTVFVKKSSLDREKVDQYIVTVRGQDLNGKPGGNSATSTVTINIQDVNDNLPTLEKEKYEGSIEENTQGVEVMRLKSQDLDLKNTDNWEAVYDIVKGNEAGYFSIRTDPVTNEGILMLDKAVDYEDVKDLDLGITVRNKAPPYGSGSSWQSVTTYKTYPVKINVKNQVEGPHFDPKVKAIPISEGGHSININNAIARYAAIDGDTGKQAENVRYAKGSDPDNWLTIDPKTADIKLNKMPDRESPFLVNGTYFAKILCISEDMPDKTATGTIAIQVEDFNDHCPTLTNNIQTMCTTQDAVTVSAKDADPFPNGPPFDFVIVPEGTQGKWQVEHLNTAAILRAQEHLWPGVYEVEFSVKDEQGLACPEPQKVQVQVCTCEDGVACGKRGASGQPSKETKLGPAGIGLLLLGLLLLLLIPLLLLFCQCGSGAGLPGGFTEMPFDTKSHLINYPFFVCFQQKATENENLGFKESLLVYDYEGQGSSAGSVGCCSLLESDNDLQFLNDLGPKFKTLAEVCGGKTISTEVKQAFTPLPSSSMNTQTSISSLVTAPQLPTPPKLQPIVPKTEGGMTTVKEGMANQGQMLLLQQPVYYTTAPMLQPMHYVVQPQVQNTVLLAEAPAANMQGMVLVNGTQTGPAQGVVVQGQTVMSSGQGQGPGMVLVERSGVQGGGTNLIQTGNLSGSQAMMVVEGKVPAGSMKVLKGSQTRLVQGGTLQSGGLSGSQRVLVVGEPTSSGGQLVQGAGSLSQKSDVSGSQRVLHSKGSVIPGSQSSVVGSSTTTVSTTPTYRKIVVQETKEIH</sequence>
<organism evidence="18 19">
    <name type="scientific">Monopterus albus</name>
    <name type="common">Swamp eel</name>
    <dbReference type="NCBI Taxonomy" id="43700"/>
    <lineage>
        <taxon>Eukaryota</taxon>
        <taxon>Metazoa</taxon>
        <taxon>Chordata</taxon>
        <taxon>Craniata</taxon>
        <taxon>Vertebrata</taxon>
        <taxon>Euteleostomi</taxon>
        <taxon>Actinopterygii</taxon>
        <taxon>Neopterygii</taxon>
        <taxon>Teleostei</taxon>
        <taxon>Neoteleostei</taxon>
        <taxon>Acanthomorphata</taxon>
        <taxon>Anabantaria</taxon>
        <taxon>Synbranchiformes</taxon>
        <taxon>Synbranchidae</taxon>
        <taxon>Monopterus</taxon>
    </lineage>
</organism>
<feature type="compositionally biased region" description="Polar residues" evidence="15">
    <location>
        <begin position="936"/>
        <end position="956"/>
    </location>
</feature>
<evidence type="ECO:0000256" key="10">
    <source>
        <dbReference type="ARBA" id="ARBA00023136"/>
    </source>
</evidence>
<dbReference type="InterPro" id="IPR020894">
    <property type="entry name" value="Cadherin_CS"/>
</dbReference>
<dbReference type="AlphaFoldDB" id="A0A3Q3JDI7"/>
<dbReference type="Gene3D" id="2.60.40.60">
    <property type="entry name" value="Cadherins"/>
    <property type="match status" value="5"/>
</dbReference>